<sequence length="130" mass="14565">MPKTQYRPKAKSPTEGMSNSTKTTPFVGTNKASTSEDKLVLVDDDGKPLEKVDYLVNSNSDDKEQWRDTSVDDEYDLYDDDMYEGQVAKEGGEKWKSMADENLENPSKVANETSKEGKSNDVINDDESLL</sequence>
<dbReference type="EMBL" id="BQNB010013025">
    <property type="protein sequence ID" value="GJT10916.1"/>
    <property type="molecule type" value="Genomic_DNA"/>
</dbReference>
<evidence type="ECO:0000313" key="3">
    <source>
        <dbReference type="Proteomes" id="UP001151760"/>
    </source>
</evidence>
<feature type="compositionally biased region" description="Polar residues" evidence="1">
    <location>
        <begin position="15"/>
        <end position="33"/>
    </location>
</feature>
<gene>
    <name evidence="2" type="ORF">Tco_0857958</name>
</gene>
<reference evidence="2" key="1">
    <citation type="journal article" date="2022" name="Int. J. Mol. Sci.">
        <title>Draft Genome of Tanacetum Coccineum: Genomic Comparison of Closely Related Tanacetum-Family Plants.</title>
        <authorList>
            <person name="Yamashiro T."/>
            <person name="Shiraishi A."/>
            <person name="Nakayama K."/>
            <person name="Satake H."/>
        </authorList>
    </citation>
    <scope>NUCLEOTIDE SEQUENCE</scope>
</reference>
<comment type="caution">
    <text evidence="2">The sequence shown here is derived from an EMBL/GenBank/DDBJ whole genome shotgun (WGS) entry which is preliminary data.</text>
</comment>
<feature type="region of interest" description="Disordered" evidence="1">
    <location>
        <begin position="1"/>
        <end position="39"/>
    </location>
</feature>
<reference evidence="2" key="2">
    <citation type="submission" date="2022-01" db="EMBL/GenBank/DDBJ databases">
        <authorList>
            <person name="Yamashiro T."/>
            <person name="Shiraishi A."/>
            <person name="Satake H."/>
            <person name="Nakayama K."/>
        </authorList>
    </citation>
    <scope>NUCLEOTIDE SEQUENCE</scope>
</reference>
<organism evidence="2 3">
    <name type="scientific">Tanacetum coccineum</name>
    <dbReference type="NCBI Taxonomy" id="301880"/>
    <lineage>
        <taxon>Eukaryota</taxon>
        <taxon>Viridiplantae</taxon>
        <taxon>Streptophyta</taxon>
        <taxon>Embryophyta</taxon>
        <taxon>Tracheophyta</taxon>
        <taxon>Spermatophyta</taxon>
        <taxon>Magnoliopsida</taxon>
        <taxon>eudicotyledons</taxon>
        <taxon>Gunneridae</taxon>
        <taxon>Pentapetalae</taxon>
        <taxon>asterids</taxon>
        <taxon>campanulids</taxon>
        <taxon>Asterales</taxon>
        <taxon>Asteraceae</taxon>
        <taxon>Asteroideae</taxon>
        <taxon>Anthemideae</taxon>
        <taxon>Anthemidinae</taxon>
        <taxon>Tanacetum</taxon>
    </lineage>
</organism>
<proteinExistence type="predicted"/>
<dbReference type="Proteomes" id="UP001151760">
    <property type="component" value="Unassembled WGS sequence"/>
</dbReference>
<protein>
    <submittedName>
        <fullName evidence="2">Uncharacterized protein</fullName>
    </submittedName>
</protein>
<keyword evidence="3" id="KW-1185">Reference proteome</keyword>
<accession>A0ABQ5B8K7</accession>
<feature type="region of interest" description="Disordered" evidence="1">
    <location>
        <begin position="99"/>
        <end position="130"/>
    </location>
</feature>
<evidence type="ECO:0000313" key="2">
    <source>
        <dbReference type="EMBL" id="GJT10916.1"/>
    </source>
</evidence>
<evidence type="ECO:0000256" key="1">
    <source>
        <dbReference type="SAM" id="MobiDB-lite"/>
    </source>
</evidence>
<feature type="compositionally biased region" description="Basic residues" evidence="1">
    <location>
        <begin position="1"/>
        <end position="10"/>
    </location>
</feature>
<name>A0ABQ5B8K7_9ASTR</name>